<keyword evidence="2" id="KW-1185">Reference proteome</keyword>
<dbReference type="AlphaFoldDB" id="A0A7X1Y5W8"/>
<gene>
    <name evidence="1" type="ORF">GHO30_05740</name>
</gene>
<accession>A0A7X1Y5W8</accession>
<name>A0A7X1Y5W8_9PSED</name>
<evidence type="ECO:0008006" key="3">
    <source>
        <dbReference type="Google" id="ProtNLM"/>
    </source>
</evidence>
<dbReference type="Proteomes" id="UP000470186">
    <property type="component" value="Unassembled WGS sequence"/>
</dbReference>
<evidence type="ECO:0000313" key="2">
    <source>
        <dbReference type="Proteomes" id="UP000470186"/>
    </source>
</evidence>
<proteinExistence type="predicted"/>
<comment type="caution">
    <text evidence="1">The sequence shown here is derived from an EMBL/GenBank/DDBJ whole genome shotgun (WGS) entry which is preliminary data.</text>
</comment>
<reference evidence="1 2" key="1">
    <citation type="submission" date="2019-10" db="EMBL/GenBank/DDBJ databases">
        <title>Evaluation of single-gene subtyping targets for Pseudomonas.</title>
        <authorList>
            <person name="Reichler S.J."/>
            <person name="Orsi R.H."/>
            <person name="Wiedmann M."/>
            <person name="Martin N.H."/>
            <person name="Murphy S.I."/>
        </authorList>
    </citation>
    <scope>NUCLEOTIDE SEQUENCE [LARGE SCALE GENOMIC DNA]</scope>
    <source>
        <strain evidence="1 2">FSL R10-2107</strain>
    </source>
</reference>
<evidence type="ECO:0000313" key="1">
    <source>
        <dbReference type="EMBL" id="MQU30912.1"/>
    </source>
</evidence>
<organism evidence="1 2">
    <name type="scientific">Pseudomonas helleri</name>
    <dbReference type="NCBI Taxonomy" id="1608996"/>
    <lineage>
        <taxon>Bacteria</taxon>
        <taxon>Pseudomonadati</taxon>
        <taxon>Pseudomonadota</taxon>
        <taxon>Gammaproteobacteria</taxon>
        <taxon>Pseudomonadales</taxon>
        <taxon>Pseudomonadaceae</taxon>
        <taxon>Pseudomonas</taxon>
    </lineage>
</organism>
<dbReference type="RefSeq" id="WP_153363833.1">
    <property type="nucleotide sequence ID" value="NZ_WIVX01000017.1"/>
</dbReference>
<sequence>MTSLHVHTPTLAVIDPRGLPIRTVAFACSVGGQIPEQRVTQSVFDPMGRLVAQRDPRVFADATAPANLLTVYSLSGQVLATDSSDAGWRVSLAGEALRRNTNRS</sequence>
<dbReference type="Gene3D" id="2.180.10.10">
    <property type="entry name" value="RHS repeat-associated core"/>
    <property type="match status" value="1"/>
</dbReference>
<protein>
    <recommendedName>
        <fullName evidence="3">RHS repeat protein</fullName>
    </recommendedName>
</protein>
<dbReference type="EMBL" id="WIVX01000017">
    <property type="protein sequence ID" value="MQU30912.1"/>
    <property type="molecule type" value="Genomic_DNA"/>
</dbReference>